<dbReference type="InterPro" id="IPR037066">
    <property type="entry name" value="Plug_dom_sf"/>
</dbReference>
<dbReference type="PROSITE" id="PS52016">
    <property type="entry name" value="TONB_DEPENDENT_REC_3"/>
    <property type="match status" value="1"/>
</dbReference>
<evidence type="ECO:0000259" key="15">
    <source>
        <dbReference type="Pfam" id="PF07715"/>
    </source>
</evidence>
<evidence type="ECO:0000256" key="2">
    <source>
        <dbReference type="ARBA" id="ARBA00008143"/>
    </source>
</evidence>
<organism evidence="16 17">
    <name type="scientific">Luteimonas rhizosphaericola</name>
    <dbReference type="NCBI Taxonomy" id="3042024"/>
    <lineage>
        <taxon>Bacteria</taxon>
        <taxon>Pseudomonadati</taxon>
        <taxon>Pseudomonadota</taxon>
        <taxon>Gammaproteobacteria</taxon>
        <taxon>Lysobacterales</taxon>
        <taxon>Lysobacteraceae</taxon>
        <taxon>Luteimonas</taxon>
    </lineage>
</organism>
<dbReference type="InterPro" id="IPR012910">
    <property type="entry name" value="Plug_dom"/>
</dbReference>
<dbReference type="InterPro" id="IPR036942">
    <property type="entry name" value="Beta-barrel_TonB_sf"/>
</dbReference>
<dbReference type="RefSeq" id="WP_280601968.1">
    <property type="nucleotide sequence ID" value="NZ_JARXRN010000025.1"/>
</dbReference>
<dbReference type="PANTHER" id="PTHR30069">
    <property type="entry name" value="TONB-DEPENDENT OUTER MEMBRANE RECEPTOR"/>
    <property type="match status" value="1"/>
</dbReference>
<comment type="caution">
    <text evidence="16">The sequence shown here is derived from an EMBL/GenBank/DDBJ whole genome shotgun (WGS) entry which is preliminary data.</text>
</comment>
<evidence type="ECO:0000256" key="12">
    <source>
        <dbReference type="RuleBase" id="RU003357"/>
    </source>
</evidence>
<name>A0ABT6JK10_9GAMM</name>
<keyword evidence="9 16" id="KW-0675">Receptor</keyword>
<keyword evidence="10 11" id="KW-0998">Cell outer membrane</keyword>
<sequence>MPRPRQGHRPGFRPPSARRFAVLWLLSGLAPAVGAQDAPDLATLSLEQLLDVEIVTASRFQQSVAQAPSVVQVIGSDEIRRHGWRTLAEALDSLPGLFLSDTGLYTYLGTRGLLRAGDYNTRFLVLVNGQRINDAVYSQGPVGVEFPVDMALVDRIEYAPGPGSAVYGSNAFFGVINVLTRDARSFGDGQLRAVAGNAGSSGAQVTVPLSGGDGSTLLSVRQFHRRGRDLFVPEFADGPSRGWSMGNDDERVRQLFARHVEGALALQLFAGDRRKEDPVAPYLQTFGAPGGQVQDRWVGFGAHYSARLGDASEASARLEVNDFRYVGDYVYGEAGDLYLNRDIASGRSFSIGGQVVTRLGARHTLVAGAEAQLDRSIEQRNFDLDTGAVYLDSRQDMASWGVFVDSQVRLDDHWSFSGGLRADRSDLGTVRLSPRMALVMSRRDDRVFKLIVGQSFRSPNAYERYYQVEYEDGSQFANPALGAEHVRTAELFYGIGLSAHSRAELSVYHYRLRDLITLVPVGDDSLMLTNAGSAASRGAELAYAYQRPSGMSLRASYAYSDVSDSETARPLDAPRGIARVSGYWPVAADWGVAVSAQRMGARASRAGTAPAYGVVNANLHWRPAALPIALSLGVRNLLDERAFDPVGPEFTQDLYPRGGRQVLLEATWRF</sequence>
<evidence type="ECO:0000256" key="13">
    <source>
        <dbReference type="SAM" id="SignalP"/>
    </source>
</evidence>
<dbReference type="InterPro" id="IPR000531">
    <property type="entry name" value="Beta-barrel_TonB"/>
</dbReference>
<evidence type="ECO:0000256" key="9">
    <source>
        <dbReference type="ARBA" id="ARBA00023170"/>
    </source>
</evidence>
<gene>
    <name evidence="16" type="ORF">QFW80_10905</name>
</gene>
<dbReference type="PANTHER" id="PTHR30069:SF29">
    <property type="entry name" value="HEMOGLOBIN AND HEMOGLOBIN-HAPTOGLOBIN-BINDING PROTEIN 1-RELATED"/>
    <property type="match status" value="1"/>
</dbReference>
<evidence type="ECO:0000256" key="4">
    <source>
        <dbReference type="ARBA" id="ARBA00022452"/>
    </source>
</evidence>
<feature type="domain" description="TonB-dependent receptor plug" evidence="15">
    <location>
        <begin position="65"/>
        <end position="175"/>
    </location>
</feature>
<feature type="signal peptide" evidence="13">
    <location>
        <begin position="1"/>
        <end position="35"/>
    </location>
</feature>
<evidence type="ECO:0000313" key="17">
    <source>
        <dbReference type="Proteomes" id="UP001156831"/>
    </source>
</evidence>
<evidence type="ECO:0000256" key="3">
    <source>
        <dbReference type="ARBA" id="ARBA00022448"/>
    </source>
</evidence>
<protein>
    <submittedName>
        <fullName evidence="16">TonB-dependent receptor</fullName>
    </submittedName>
</protein>
<evidence type="ECO:0000259" key="14">
    <source>
        <dbReference type="Pfam" id="PF00593"/>
    </source>
</evidence>
<proteinExistence type="inferred from homology"/>
<keyword evidence="8 11" id="KW-0472">Membrane</keyword>
<dbReference type="InterPro" id="IPR039426">
    <property type="entry name" value="TonB-dep_rcpt-like"/>
</dbReference>
<keyword evidence="5 11" id="KW-0812">Transmembrane</keyword>
<dbReference type="EMBL" id="JARXRN010000025">
    <property type="protein sequence ID" value="MDH5831024.1"/>
    <property type="molecule type" value="Genomic_DNA"/>
</dbReference>
<evidence type="ECO:0000256" key="8">
    <source>
        <dbReference type="ARBA" id="ARBA00023136"/>
    </source>
</evidence>
<feature type="domain" description="TonB-dependent receptor-like beta-barrel" evidence="14">
    <location>
        <begin position="285"/>
        <end position="637"/>
    </location>
</feature>
<feature type="chain" id="PRO_5046155202" evidence="13">
    <location>
        <begin position="36"/>
        <end position="670"/>
    </location>
</feature>
<keyword evidence="7 12" id="KW-0798">TonB box</keyword>
<dbReference type="SUPFAM" id="SSF56935">
    <property type="entry name" value="Porins"/>
    <property type="match status" value="1"/>
</dbReference>
<comment type="similarity">
    <text evidence="2">Belongs to the TonB-dependent receptor family. Hemoglobin/haptoglobin binding protein subfamily.</text>
</comment>
<dbReference type="Pfam" id="PF00593">
    <property type="entry name" value="TonB_dep_Rec_b-barrel"/>
    <property type="match status" value="1"/>
</dbReference>
<evidence type="ECO:0000313" key="16">
    <source>
        <dbReference type="EMBL" id="MDH5831024.1"/>
    </source>
</evidence>
<dbReference type="Gene3D" id="2.40.170.20">
    <property type="entry name" value="TonB-dependent receptor, beta-barrel domain"/>
    <property type="match status" value="1"/>
</dbReference>
<keyword evidence="4 11" id="KW-1134">Transmembrane beta strand</keyword>
<evidence type="ECO:0000256" key="10">
    <source>
        <dbReference type="ARBA" id="ARBA00023237"/>
    </source>
</evidence>
<evidence type="ECO:0000256" key="11">
    <source>
        <dbReference type="PROSITE-ProRule" id="PRU01360"/>
    </source>
</evidence>
<keyword evidence="17" id="KW-1185">Reference proteome</keyword>
<evidence type="ECO:0000256" key="1">
    <source>
        <dbReference type="ARBA" id="ARBA00004571"/>
    </source>
</evidence>
<comment type="subcellular location">
    <subcellularLocation>
        <location evidence="1 11">Cell outer membrane</location>
        <topology evidence="1 11">Multi-pass membrane protein</topology>
    </subcellularLocation>
</comment>
<keyword evidence="3 11" id="KW-0813">Transport</keyword>
<evidence type="ECO:0000256" key="6">
    <source>
        <dbReference type="ARBA" id="ARBA00022729"/>
    </source>
</evidence>
<evidence type="ECO:0000256" key="5">
    <source>
        <dbReference type="ARBA" id="ARBA00022692"/>
    </source>
</evidence>
<evidence type="ECO:0000256" key="7">
    <source>
        <dbReference type="ARBA" id="ARBA00023077"/>
    </source>
</evidence>
<reference evidence="16 17" key="1">
    <citation type="submission" date="2023-04" db="EMBL/GenBank/DDBJ databases">
        <title>Luteimonas sp. M1R5S18.</title>
        <authorList>
            <person name="Sun J.-Q."/>
        </authorList>
    </citation>
    <scope>NUCLEOTIDE SEQUENCE [LARGE SCALE GENOMIC DNA]</scope>
    <source>
        <strain evidence="16 17">M1R5S18</strain>
    </source>
</reference>
<dbReference type="Pfam" id="PF07715">
    <property type="entry name" value="Plug"/>
    <property type="match status" value="1"/>
</dbReference>
<accession>A0ABT6JK10</accession>
<keyword evidence="6 13" id="KW-0732">Signal</keyword>
<dbReference type="Gene3D" id="2.170.130.10">
    <property type="entry name" value="TonB-dependent receptor, plug domain"/>
    <property type="match status" value="1"/>
</dbReference>
<dbReference type="Proteomes" id="UP001156831">
    <property type="component" value="Unassembled WGS sequence"/>
</dbReference>